<dbReference type="InterPro" id="IPR050753">
    <property type="entry name" value="Peptidase_M14_domain"/>
</dbReference>
<evidence type="ECO:0000256" key="10">
    <source>
        <dbReference type="ARBA" id="ARBA00023049"/>
    </source>
</evidence>
<dbReference type="GO" id="GO:0005615">
    <property type="term" value="C:extracellular space"/>
    <property type="evidence" value="ECO:0007669"/>
    <property type="project" value="TreeGrafter"/>
</dbReference>
<evidence type="ECO:0000256" key="6">
    <source>
        <dbReference type="ARBA" id="ARBA00022723"/>
    </source>
</evidence>
<dbReference type="Pfam" id="PF13620">
    <property type="entry name" value="CarboxypepD_reg"/>
    <property type="match status" value="1"/>
</dbReference>
<dbReference type="AlphaFoldDB" id="A0A0V1L7P5"/>
<keyword evidence="5" id="KW-0645">Protease</keyword>
<dbReference type="InterPro" id="IPR057246">
    <property type="entry name" value="CARBOXYPEPT_ZN_1"/>
</dbReference>
<dbReference type="PROSITE" id="PS52035">
    <property type="entry name" value="PEPTIDASE_M14"/>
    <property type="match status" value="1"/>
</dbReference>
<dbReference type="GO" id="GO:0016485">
    <property type="term" value="P:protein processing"/>
    <property type="evidence" value="ECO:0007669"/>
    <property type="project" value="TreeGrafter"/>
</dbReference>
<feature type="domain" description="Peptidase M14" evidence="14">
    <location>
        <begin position="78"/>
        <end position="394"/>
    </location>
</feature>
<dbReference type="SUPFAM" id="SSF49464">
    <property type="entry name" value="Carboxypeptidase regulatory domain-like"/>
    <property type="match status" value="1"/>
</dbReference>
<dbReference type="Gene3D" id="3.40.630.10">
    <property type="entry name" value="Zn peptidases"/>
    <property type="match status" value="1"/>
</dbReference>
<protein>
    <submittedName>
        <fullName evidence="15">Carboxypeptidase E</fullName>
    </submittedName>
</protein>
<feature type="transmembrane region" description="Helical" evidence="13">
    <location>
        <begin position="12"/>
        <end position="29"/>
    </location>
</feature>
<evidence type="ECO:0000256" key="13">
    <source>
        <dbReference type="SAM" id="Phobius"/>
    </source>
</evidence>
<feature type="active site" description="Proton donor/acceptor" evidence="12">
    <location>
        <position position="364"/>
    </location>
</feature>
<keyword evidence="7" id="KW-0732">Signal</keyword>
<evidence type="ECO:0000259" key="14">
    <source>
        <dbReference type="PROSITE" id="PS52035"/>
    </source>
</evidence>
<dbReference type="GO" id="GO:0004181">
    <property type="term" value="F:metallocarboxypeptidase activity"/>
    <property type="evidence" value="ECO:0007669"/>
    <property type="project" value="InterPro"/>
</dbReference>
<keyword evidence="13" id="KW-0472">Membrane</keyword>
<dbReference type="InterPro" id="IPR008969">
    <property type="entry name" value="CarboxyPept-like_regulatory"/>
</dbReference>
<dbReference type="InterPro" id="IPR000834">
    <property type="entry name" value="Peptidase_M14"/>
</dbReference>
<dbReference type="CDD" id="cd11308">
    <property type="entry name" value="Peptidase_M14NE-CP-C_like"/>
    <property type="match status" value="1"/>
</dbReference>
<evidence type="ECO:0000256" key="7">
    <source>
        <dbReference type="ARBA" id="ARBA00022729"/>
    </source>
</evidence>
<evidence type="ECO:0000313" key="15">
    <source>
        <dbReference type="EMBL" id="KRZ55429.1"/>
    </source>
</evidence>
<evidence type="ECO:0000256" key="4">
    <source>
        <dbReference type="ARBA" id="ARBA00022525"/>
    </source>
</evidence>
<keyword evidence="4" id="KW-0964">Secreted</keyword>
<dbReference type="Gene3D" id="2.60.40.1120">
    <property type="entry name" value="Carboxypeptidase-like, regulatory domain"/>
    <property type="match status" value="1"/>
</dbReference>
<dbReference type="OrthoDB" id="10249045at2759"/>
<sequence>MDEFASFQQSIDYFLLVIVACFSFYFQFFENASSILKTFTILNLYLLGTGCQTLNSMLLLWLTWIVLLVEPGFGLHFTYHNSDQLEQALDNIHSRCPQISRVYSIGESVESRPLSVVEFSLHPGKHEPLKPEFKYVANMHGNEAIGRELLLHLADYLCEMYNRKDAEIQKLINITRIHLLPSMNPDGFEKALTFKDLNDWVIGRENANGVDLNRNFPDLDSLLYLFEREGIPLNSHLLQFFSDSGPLEPEVRAVGRWILLIPFVLSANMHEGDLVANYPFDLSRDGTERRYSKTSDDDVFKHLAMSYSTKHANMADPNHEPCPLAGEDFSRRGGITNGARWYSVRGGMQDFNYLASNCFEITLELGCDKMPDPSKLKQAWEDNKNALLNFIWQASLIKDKKSGEPIAFANIYVVNITNTDSPVFIEHSVKSAVDGDYWRLLTPGTYNITVLAEGYLSNTKTVKVINSKHTEAVRLDFHLAPVEYGEQQRIQDSDLQFIPLQGDTNFPSEYFTGNDRYVVSDDSDVDDIIDNGNVTVAPLHERIAVIRSGYKIAVSGGSAISHIRAMKMYTVTIIRQMTICAIGLKKRMLFICWTALLKILAKRRVFVNMEA</sequence>
<dbReference type="GO" id="GO:0008270">
    <property type="term" value="F:zinc ion binding"/>
    <property type="evidence" value="ECO:0007669"/>
    <property type="project" value="InterPro"/>
</dbReference>
<evidence type="ECO:0000256" key="8">
    <source>
        <dbReference type="ARBA" id="ARBA00022801"/>
    </source>
</evidence>
<evidence type="ECO:0000256" key="1">
    <source>
        <dbReference type="ARBA" id="ARBA00001947"/>
    </source>
</evidence>
<keyword evidence="15" id="KW-0121">Carboxypeptidase</keyword>
<dbReference type="SMART" id="SM00631">
    <property type="entry name" value="Zn_pept"/>
    <property type="match status" value="1"/>
</dbReference>
<dbReference type="PROSITE" id="PS00132">
    <property type="entry name" value="CARBOXYPEPT_ZN_1"/>
    <property type="match status" value="1"/>
</dbReference>
<proteinExistence type="inferred from homology"/>
<reference evidence="15 16" key="1">
    <citation type="submission" date="2015-05" db="EMBL/GenBank/DDBJ databases">
        <title>Evolution of Trichinella species and genotypes.</title>
        <authorList>
            <person name="Korhonen P.K."/>
            <person name="Edoardo P."/>
            <person name="Giuseppe L.R."/>
            <person name="Gasser R.B."/>
        </authorList>
    </citation>
    <scope>NUCLEOTIDE SEQUENCE [LARGE SCALE GENOMIC DNA]</scope>
    <source>
        <strain evidence="15">ISS10</strain>
    </source>
</reference>
<keyword evidence="8" id="KW-0378">Hydrolase</keyword>
<accession>A0A0V1L7P5</accession>
<dbReference type="Pfam" id="PF00246">
    <property type="entry name" value="Peptidase_M14"/>
    <property type="match status" value="1"/>
</dbReference>
<keyword evidence="16" id="KW-1185">Reference proteome</keyword>
<dbReference type="Proteomes" id="UP000054721">
    <property type="component" value="Unassembled WGS sequence"/>
</dbReference>
<dbReference type="CDD" id="cd03858">
    <property type="entry name" value="M14_CP_N-E_like"/>
    <property type="match status" value="1"/>
</dbReference>
<keyword evidence="11" id="KW-0325">Glycoprotein</keyword>
<name>A0A0V1L7P5_9BILA</name>
<dbReference type="PANTHER" id="PTHR11532:SF93">
    <property type="entry name" value="CARBOXYPEPTIDASE E"/>
    <property type="match status" value="1"/>
</dbReference>
<evidence type="ECO:0000256" key="9">
    <source>
        <dbReference type="ARBA" id="ARBA00022833"/>
    </source>
</evidence>
<dbReference type="FunFam" id="3.40.630.10:FF:000013">
    <property type="entry name" value="carboxypeptidase N catalytic chain"/>
    <property type="match status" value="1"/>
</dbReference>
<evidence type="ECO:0000256" key="3">
    <source>
        <dbReference type="ARBA" id="ARBA00005988"/>
    </source>
</evidence>
<comment type="subcellular location">
    <subcellularLocation>
        <location evidence="2">Secreted</location>
    </subcellularLocation>
</comment>
<dbReference type="PANTHER" id="PTHR11532">
    <property type="entry name" value="PROTEASE M14 CARBOXYPEPTIDASE"/>
    <property type="match status" value="1"/>
</dbReference>
<evidence type="ECO:0000256" key="2">
    <source>
        <dbReference type="ARBA" id="ARBA00004613"/>
    </source>
</evidence>
<evidence type="ECO:0000313" key="16">
    <source>
        <dbReference type="Proteomes" id="UP000054721"/>
    </source>
</evidence>
<dbReference type="SUPFAM" id="SSF53187">
    <property type="entry name" value="Zn-dependent exopeptidases"/>
    <property type="match status" value="1"/>
</dbReference>
<comment type="cofactor">
    <cofactor evidence="1">
        <name>Zn(2+)</name>
        <dbReference type="ChEBI" id="CHEBI:29105"/>
    </cofactor>
</comment>
<keyword evidence="13" id="KW-0812">Transmembrane</keyword>
<comment type="caution">
    <text evidence="15">The sequence shown here is derived from an EMBL/GenBank/DDBJ whole genome shotgun (WGS) entry which is preliminary data.</text>
</comment>
<gene>
    <name evidence="15" type="primary">CPE</name>
    <name evidence="15" type="ORF">T02_10837</name>
</gene>
<evidence type="ECO:0000256" key="12">
    <source>
        <dbReference type="PROSITE-ProRule" id="PRU01379"/>
    </source>
</evidence>
<comment type="similarity">
    <text evidence="3 12">Belongs to the peptidase M14 family.</text>
</comment>
<keyword evidence="13" id="KW-1133">Transmembrane helix</keyword>
<keyword evidence="9" id="KW-0862">Zinc</keyword>
<dbReference type="PRINTS" id="PR00765">
    <property type="entry name" value="CRBOXYPTASEA"/>
</dbReference>
<keyword evidence="6" id="KW-0479">Metal-binding</keyword>
<evidence type="ECO:0000256" key="5">
    <source>
        <dbReference type="ARBA" id="ARBA00022670"/>
    </source>
</evidence>
<evidence type="ECO:0000256" key="11">
    <source>
        <dbReference type="ARBA" id="ARBA00023180"/>
    </source>
</evidence>
<organism evidence="15 16">
    <name type="scientific">Trichinella nativa</name>
    <dbReference type="NCBI Taxonomy" id="6335"/>
    <lineage>
        <taxon>Eukaryota</taxon>
        <taxon>Metazoa</taxon>
        <taxon>Ecdysozoa</taxon>
        <taxon>Nematoda</taxon>
        <taxon>Enoplea</taxon>
        <taxon>Dorylaimia</taxon>
        <taxon>Trichinellida</taxon>
        <taxon>Trichinellidae</taxon>
        <taxon>Trichinella</taxon>
    </lineage>
</organism>
<dbReference type="EMBL" id="JYDW01000115">
    <property type="protein sequence ID" value="KRZ55429.1"/>
    <property type="molecule type" value="Genomic_DNA"/>
</dbReference>
<keyword evidence="10" id="KW-0482">Metalloprotease</keyword>
<dbReference type="STRING" id="6335.A0A0V1L7P5"/>
<dbReference type="GO" id="GO:0006518">
    <property type="term" value="P:peptide metabolic process"/>
    <property type="evidence" value="ECO:0007669"/>
    <property type="project" value="TreeGrafter"/>
</dbReference>